<accession>A0A3N4LKL4</accession>
<dbReference type="AlphaFoldDB" id="A0A3N4LKL4"/>
<dbReference type="EMBL" id="ML121562">
    <property type="protein sequence ID" value="RPB21191.1"/>
    <property type="molecule type" value="Genomic_DNA"/>
</dbReference>
<evidence type="ECO:0000313" key="1">
    <source>
        <dbReference type="EMBL" id="RPB21191.1"/>
    </source>
</evidence>
<evidence type="ECO:0000313" key="2">
    <source>
        <dbReference type="Proteomes" id="UP000267821"/>
    </source>
</evidence>
<sequence>MCTLPRHCHTSNIDRTRHPILPCLHGRDSTMPPTLRKCHASGIEIVPCLRYRECNASAVKTCRRDSAAMPPLSRLTCLHHPACRTSAAQPPMPLLSTHGMPPPPSMVCLRRPASHASAA</sequence>
<organism evidence="1 2">
    <name type="scientific">Terfezia boudieri ATCC MYA-4762</name>
    <dbReference type="NCBI Taxonomy" id="1051890"/>
    <lineage>
        <taxon>Eukaryota</taxon>
        <taxon>Fungi</taxon>
        <taxon>Dikarya</taxon>
        <taxon>Ascomycota</taxon>
        <taxon>Pezizomycotina</taxon>
        <taxon>Pezizomycetes</taxon>
        <taxon>Pezizales</taxon>
        <taxon>Pezizaceae</taxon>
        <taxon>Terfezia</taxon>
    </lineage>
</organism>
<dbReference type="Proteomes" id="UP000267821">
    <property type="component" value="Unassembled WGS sequence"/>
</dbReference>
<dbReference type="InParanoid" id="A0A3N4LKL4"/>
<gene>
    <name evidence="1" type="ORF">L211DRAFT_840941</name>
</gene>
<keyword evidence="2" id="KW-1185">Reference proteome</keyword>
<protein>
    <submittedName>
        <fullName evidence="1">Uncharacterized protein</fullName>
    </submittedName>
</protein>
<proteinExistence type="predicted"/>
<reference evidence="1 2" key="1">
    <citation type="journal article" date="2018" name="Nat. Ecol. Evol.">
        <title>Pezizomycetes genomes reveal the molecular basis of ectomycorrhizal truffle lifestyle.</title>
        <authorList>
            <person name="Murat C."/>
            <person name="Payen T."/>
            <person name="Noel B."/>
            <person name="Kuo A."/>
            <person name="Morin E."/>
            <person name="Chen J."/>
            <person name="Kohler A."/>
            <person name="Krizsan K."/>
            <person name="Balestrini R."/>
            <person name="Da Silva C."/>
            <person name="Montanini B."/>
            <person name="Hainaut M."/>
            <person name="Levati E."/>
            <person name="Barry K.W."/>
            <person name="Belfiori B."/>
            <person name="Cichocki N."/>
            <person name="Clum A."/>
            <person name="Dockter R.B."/>
            <person name="Fauchery L."/>
            <person name="Guy J."/>
            <person name="Iotti M."/>
            <person name="Le Tacon F."/>
            <person name="Lindquist E.A."/>
            <person name="Lipzen A."/>
            <person name="Malagnac F."/>
            <person name="Mello A."/>
            <person name="Molinier V."/>
            <person name="Miyauchi S."/>
            <person name="Poulain J."/>
            <person name="Riccioni C."/>
            <person name="Rubini A."/>
            <person name="Sitrit Y."/>
            <person name="Splivallo R."/>
            <person name="Traeger S."/>
            <person name="Wang M."/>
            <person name="Zifcakova L."/>
            <person name="Wipf D."/>
            <person name="Zambonelli A."/>
            <person name="Paolocci F."/>
            <person name="Nowrousian M."/>
            <person name="Ottonello S."/>
            <person name="Baldrian P."/>
            <person name="Spatafora J.W."/>
            <person name="Henrissat B."/>
            <person name="Nagy L.G."/>
            <person name="Aury J.M."/>
            <person name="Wincker P."/>
            <person name="Grigoriev I.V."/>
            <person name="Bonfante P."/>
            <person name="Martin F.M."/>
        </authorList>
    </citation>
    <scope>NUCLEOTIDE SEQUENCE [LARGE SCALE GENOMIC DNA]</scope>
    <source>
        <strain evidence="1 2">ATCC MYA-4762</strain>
    </source>
</reference>
<name>A0A3N4LKL4_9PEZI</name>
<dbReference type="OrthoDB" id="5500492at2759"/>